<reference evidence="2" key="4">
    <citation type="submission" date="2019-03" db="UniProtKB">
        <authorList>
            <consortium name="EnsemblPlants"/>
        </authorList>
    </citation>
    <scope>IDENTIFICATION</scope>
</reference>
<evidence type="ECO:0000313" key="2">
    <source>
        <dbReference type="EnsemblPlants" id="AET7Gv21228600.4"/>
    </source>
</evidence>
<dbReference type="Gramene" id="AET7Gv21228600.4">
    <property type="protein sequence ID" value="AET7Gv21228600.4"/>
    <property type="gene ID" value="AET7Gv21228600"/>
</dbReference>
<name>A0A453T3Y1_AEGTS</name>
<keyword evidence="1" id="KW-0732">Signal</keyword>
<reference evidence="2" key="3">
    <citation type="journal article" date="2017" name="Nature">
        <title>Genome sequence of the progenitor of the wheat D genome Aegilops tauschii.</title>
        <authorList>
            <person name="Luo M.C."/>
            <person name="Gu Y.Q."/>
            <person name="Puiu D."/>
            <person name="Wang H."/>
            <person name="Twardziok S.O."/>
            <person name="Deal K.R."/>
            <person name="Huo N."/>
            <person name="Zhu T."/>
            <person name="Wang L."/>
            <person name="Wang Y."/>
            <person name="McGuire P.E."/>
            <person name="Liu S."/>
            <person name="Long H."/>
            <person name="Ramasamy R.K."/>
            <person name="Rodriguez J.C."/>
            <person name="Van S.L."/>
            <person name="Yuan L."/>
            <person name="Wang Z."/>
            <person name="Xia Z."/>
            <person name="Xiao L."/>
            <person name="Anderson O.D."/>
            <person name="Ouyang S."/>
            <person name="Liang Y."/>
            <person name="Zimin A.V."/>
            <person name="Pertea G."/>
            <person name="Qi P."/>
            <person name="Bennetzen J.L."/>
            <person name="Dai X."/>
            <person name="Dawson M.W."/>
            <person name="Muller H.G."/>
            <person name="Kugler K."/>
            <person name="Rivarola-Duarte L."/>
            <person name="Spannagl M."/>
            <person name="Mayer K.F.X."/>
            <person name="Lu F.H."/>
            <person name="Bevan M.W."/>
            <person name="Leroy P."/>
            <person name="Li P."/>
            <person name="You F.M."/>
            <person name="Sun Q."/>
            <person name="Liu Z."/>
            <person name="Lyons E."/>
            <person name="Wicker T."/>
            <person name="Salzberg S.L."/>
            <person name="Devos K.M."/>
            <person name="Dvorak J."/>
        </authorList>
    </citation>
    <scope>NUCLEOTIDE SEQUENCE [LARGE SCALE GENOMIC DNA]</scope>
    <source>
        <strain evidence="2">cv. AL8/78</strain>
    </source>
</reference>
<dbReference type="Proteomes" id="UP000015105">
    <property type="component" value="Chromosome 7D"/>
</dbReference>
<accession>A0A453T3Y1</accession>
<sequence length="99" mass="11385">RCLLLCFSCPQVHLFIFVDLLCSIVIRVQMSSCAATKCCYFNFCKRSEQRRRPLQLLTWNVCPVAALQVPTSLPPLDLIPINSQLYFCGFLFYLCLLCL</sequence>
<evidence type="ECO:0000313" key="3">
    <source>
        <dbReference type="Proteomes" id="UP000015105"/>
    </source>
</evidence>
<keyword evidence="3" id="KW-1185">Reference proteome</keyword>
<feature type="signal peptide" evidence="1">
    <location>
        <begin position="1"/>
        <end position="30"/>
    </location>
</feature>
<dbReference type="EnsemblPlants" id="AET7Gv21228600.4">
    <property type="protein sequence ID" value="AET7Gv21228600.4"/>
    <property type="gene ID" value="AET7Gv21228600"/>
</dbReference>
<reference evidence="3" key="1">
    <citation type="journal article" date="2014" name="Science">
        <title>Ancient hybridizations among the ancestral genomes of bread wheat.</title>
        <authorList>
            <consortium name="International Wheat Genome Sequencing Consortium,"/>
            <person name="Marcussen T."/>
            <person name="Sandve S.R."/>
            <person name="Heier L."/>
            <person name="Spannagl M."/>
            <person name="Pfeifer M."/>
            <person name="Jakobsen K.S."/>
            <person name="Wulff B.B."/>
            <person name="Steuernagel B."/>
            <person name="Mayer K.F."/>
            <person name="Olsen O.A."/>
        </authorList>
    </citation>
    <scope>NUCLEOTIDE SEQUENCE [LARGE SCALE GENOMIC DNA]</scope>
    <source>
        <strain evidence="3">cv. AL8/78</strain>
    </source>
</reference>
<feature type="chain" id="PRO_5019077271" evidence="1">
    <location>
        <begin position="31"/>
        <end position="99"/>
    </location>
</feature>
<protein>
    <submittedName>
        <fullName evidence="2">Uncharacterized protein</fullName>
    </submittedName>
</protein>
<proteinExistence type="predicted"/>
<evidence type="ECO:0000256" key="1">
    <source>
        <dbReference type="SAM" id="SignalP"/>
    </source>
</evidence>
<reference evidence="2" key="5">
    <citation type="journal article" date="2021" name="G3 (Bethesda)">
        <title>Aegilops tauschii genome assembly Aet v5.0 features greater sequence contiguity and improved annotation.</title>
        <authorList>
            <person name="Wang L."/>
            <person name="Zhu T."/>
            <person name="Rodriguez J.C."/>
            <person name="Deal K.R."/>
            <person name="Dubcovsky J."/>
            <person name="McGuire P.E."/>
            <person name="Lux T."/>
            <person name="Spannagl M."/>
            <person name="Mayer K.F.X."/>
            <person name="Baldrich P."/>
            <person name="Meyers B.C."/>
            <person name="Huo N."/>
            <person name="Gu Y.Q."/>
            <person name="Zhou H."/>
            <person name="Devos K.M."/>
            <person name="Bennetzen J.L."/>
            <person name="Unver T."/>
            <person name="Budak H."/>
            <person name="Gulick P.J."/>
            <person name="Galiba G."/>
            <person name="Kalapos B."/>
            <person name="Nelson D.R."/>
            <person name="Li P."/>
            <person name="You F.M."/>
            <person name="Luo M.C."/>
            <person name="Dvorak J."/>
        </authorList>
    </citation>
    <scope>NUCLEOTIDE SEQUENCE [LARGE SCALE GENOMIC DNA]</scope>
    <source>
        <strain evidence="2">cv. AL8/78</strain>
    </source>
</reference>
<organism evidence="2 3">
    <name type="scientific">Aegilops tauschii subsp. strangulata</name>
    <name type="common">Goatgrass</name>
    <dbReference type="NCBI Taxonomy" id="200361"/>
    <lineage>
        <taxon>Eukaryota</taxon>
        <taxon>Viridiplantae</taxon>
        <taxon>Streptophyta</taxon>
        <taxon>Embryophyta</taxon>
        <taxon>Tracheophyta</taxon>
        <taxon>Spermatophyta</taxon>
        <taxon>Magnoliopsida</taxon>
        <taxon>Liliopsida</taxon>
        <taxon>Poales</taxon>
        <taxon>Poaceae</taxon>
        <taxon>BOP clade</taxon>
        <taxon>Pooideae</taxon>
        <taxon>Triticodae</taxon>
        <taxon>Triticeae</taxon>
        <taxon>Triticinae</taxon>
        <taxon>Aegilops</taxon>
    </lineage>
</organism>
<reference evidence="3" key="2">
    <citation type="journal article" date="2017" name="Nat. Plants">
        <title>The Aegilops tauschii genome reveals multiple impacts of transposons.</title>
        <authorList>
            <person name="Zhao G."/>
            <person name="Zou C."/>
            <person name="Li K."/>
            <person name="Wang K."/>
            <person name="Li T."/>
            <person name="Gao L."/>
            <person name="Zhang X."/>
            <person name="Wang H."/>
            <person name="Yang Z."/>
            <person name="Liu X."/>
            <person name="Jiang W."/>
            <person name="Mao L."/>
            <person name="Kong X."/>
            <person name="Jiao Y."/>
            <person name="Jia J."/>
        </authorList>
    </citation>
    <scope>NUCLEOTIDE SEQUENCE [LARGE SCALE GENOMIC DNA]</scope>
    <source>
        <strain evidence="3">cv. AL8/78</strain>
    </source>
</reference>
<dbReference type="AlphaFoldDB" id="A0A453T3Y1"/>